<evidence type="ECO:0000313" key="4">
    <source>
        <dbReference type="Proteomes" id="UP000054698"/>
    </source>
</evidence>
<dbReference type="AlphaFoldDB" id="A0A0W0TMG5"/>
<keyword evidence="4" id="KW-1185">Reference proteome</keyword>
<dbReference type="RefSeq" id="WP_058446790.1">
    <property type="nucleotide sequence ID" value="NZ_CAAAHT010000001.1"/>
</dbReference>
<protein>
    <submittedName>
        <fullName evidence="2">Uncharacterized protein</fullName>
    </submittedName>
</protein>
<gene>
    <name evidence="2" type="ORF">Lfee_2219</name>
    <name evidence="3" type="ORF">NCTC12022_02566</name>
</gene>
<name>A0A0W0TMG5_9GAMM</name>
<proteinExistence type="predicted"/>
<dbReference type="Proteomes" id="UP000054698">
    <property type="component" value="Unassembled WGS sequence"/>
</dbReference>
<reference evidence="2 4" key="1">
    <citation type="submission" date="2015-11" db="EMBL/GenBank/DDBJ databases">
        <title>Genomic analysis of 38 Legionella species identifies large and diverse effector repertoires.</title>
        <authorList>
            <person name="Burstein D."/>
            <person name="Amaro F."/>
            <person name="Zusman T."/>
            <person name="Lifshitz Z."/>
            <person name="Cohen O."/>
            <person name="Gilbert J.A."/>
            <person name="Pupko T."/>
            <person name="Shuman H.A."/>
            <person name="Segal G."/>
        </authorList>
    </citation>
    <scope>NUCLEOTIDE SEQUENCE [LARGE SCALE GENOMIC DNA]</scope>
    <source>
        <strain evidence="2 4">WO-44C</strain>
    </source>
</reference>
<dbReference type="OrthoDB" id="5648490at2"/>
<dbReference type="EMBL" id="UASS01000022">
    <property type="protein sequence ID" value="SPX61814.1"/>
    <property type="molecule type" value="Genomic_DNA"/>
</dbReference>
<accession>A0A0W0TMG5</accession>
<evidence type="ECO:0000313" key="3">
    <source>
        <dbReference type="EMBL" id="SPX61814.1"/>
    </source>
</evidence>
<reference evidence="3 5" key="2">
    <citation type="submission" date="2018-06" db="EMBL/GenBank/DDBJ databases">
        <authorList>
            <consortium name="Pathogen Informatics"/>
            <person name="Doyle S."/>
        </authorList>
    </citation>
    <scope>NUCLEOTIDE SEQUENCE [LARGE SCALE GENOMIC DNA]</scope>
    <source>
        <strain evidence="3 5">NCTC12022</strain>
    </source>
</reference>
<dbReference type="Proteomes" id="UP000251942">
    <property type="component" value="Unassembled WGS sequence"/>
</dbReference>
<feature type="chain" id="PRO_5036299244" evidence="1">
    <location>
        <begin position="23"/>
        <end position="103"/>
    </location>
</feature>
<evidence type="ECO:0000256" key="1">
    <source>
        <dbReference type="SAM" id="SignalP"/>
    </source>
</evidence>
<dbReference type="PROSITE" id="PS51257">
    <property type="entry name" value="PROKAR_LIPOPROTEIN"/>
    <property type="match status" value="1"/>
</dbReference>
<evidence type="ECO:0000313" key="2">
    <source>
        <dbReference type="EMBL" id="KTC96421.1"/>
    </source>
</evidence>
<dbReference type="EMBL" id="LNYB01000081">
    <property type="protein sequence ID" value="KTC96421.1"/>
    <property type="molecule type" value="Genomic_DNA"/>
</dbReference>
<organism evidence="2 4">
    <name type="scientific">Legionella feeleii</name>
    <dbReference type="NCBI Taxonomy" id="453"/>
    <lineage>
        <taxon>Bacteria</taxon>
        <taxon>Pseudomonadati</taxon>
        <taxon>Pseudomonadota</taxon>
        <taxon>Gammaproteobacteria</taxon>
        <taxon>Legionellales</taxon>
        <taxon>Legionellaceae</taxon>
        <taxon>Legionella</taxon>
    </lineage>
</organism>
<dbReference type="PATRIC" id="fig|453.4.peg.2432"/>
<keyword evidence="1" id="KW-0732">Signal</keyword>
<feature type="signal peptide" evidence="1">
    <location>
        <begin position="1"/>
        <end position="22"/>
    </location>
</feature>
<evidence type="ECO:0000313" key="5">
    <source>
        <dbReference type="Proteomes" id="UP000251942"/>
    </source>
</evidence>
<sequence>MKSYLPLPFLILGACFAFNSQAASSLEIQGKQAKLIYNSLTGPKVHEEGAAGHLYRQGTSILCRYTNADITKHGKNVPREAACRYACTIKFDHNGLASPGKNP</sequence>